<keyword evidence="3 6" id="KW-0479">Metal-binding</keyword>
<dbReference type="GO" id="GO:0004222">
    <property type="term" value="F:metalloendopeptidase activity"/>
    <property type="evidence" value="ECO:0007669"/>
    <property type="project" value="InterPro"/>
</dbReference>
<proteinExistence type="inferred from homology"/>
<dbReference type="GO" id="GO:0046872">
    <property type="term" value="F:metal ion binding"/>
    <property type="evidence" value="ECO:0007669"/>
    <property type="project" value="UniProtKB-KW"/>
</dbReference>
<dbReference type="PANTHER" id="PTHR21711">
    <property type="entry name" value="MITOCHONDRIAL INNER MEMBRANE PROTEASE"/>
    <property type="match status" value="1"/>
</dbReference>
<dbReference type="GO" id="GO:0005739">
    <property type="term" value="C:mitochondrion"/>
    <property type="evidence" value="ECO:0007669"/>
    <property type="project" value="GOC"/>
</dbReference>
<dbReference type="STRING" id="3818.A0A445CUI3"/>
<dbReference type="AlphaFoldDB" id="A0A445CUI3"/>
<dbReference type="Pfam" id="PF09768">
    <property type="entry name" value="Peptidase_M76"/>
    <property type="match status" value="1"/>
</dbReference>
<keyword evidence="2 6" id="KW-0645">Protease</keyword>
<evidence type="ECO:0000256" key="1">
    <source>
        <dbReference type="ARBA" id="ARBA00009915"/>
    </source>
</evidence>
<dbReference type="EMBL" id="SDMP01000006">
    <property type="protein sequence ID" value="RYR54574.1"/>
    <property type="molecule type" value="Genomic_DNA"/>
</dbReference>
<comment type="similarity">
    <text evidence="1 6">Belongs to the peptidase M76 family.</text>
</comment>
<evidence type="ECO:0000256" key="5">
    <source>
        <dbReference type="ARBA" id="ARBA00023049"/>
    </source>
</evidence>
<dbReference type="EC" id="3.4.24.-" evidence="6"/>
<organism evidence="8 9">
    <name type="scientific">Arachis hypogaea</name>
    <name type="common">Peanut</name>
    <dbReference type="NCBI Taxonomy" id="3818"/>
    <lineage>
        <taxon>Eukaryota</taxon>
        <taxon>Viridiplantae</taxon>
        <taxon>Streptophyta</taxon>
        <taxon>Embryophyta</taxon>
        <taxon>Tracheophyta</taxon>
        <taxon>Spermatophyta</taxon>
        <taxon>Magnoliopsida</taxon>
        <taxon>eudicotyledons</taxon>
        <taxon>Gunneridae</taxon>
        <taxon>Pentapetalae</taxon>
        <taxon>rosids</taxon>
        <taxon>fabids</taxon>
        <taxon>Fabales</taxon>
        <taxon>Fabaceae</taxon>
        <taxon>Papilionoideae</taxon>
        <taxon>50 kb inversion clade</taxon>
        <taxon>dalbergioids sensu lato</taxon>
        <taxon>Dalbergieae</taxon>
        <taxon>Pterocarpus clade</taxon>
        <taxon>Arachis</taxon>
    </lineage>
</organism>
<keyword evidence="4 6" id="KW-0378">Hydrolase</keyword>
<dbReference type="Proteomes" id="UP000289738">
    <property type="component" value="Chromosome A06"/>
</dbReference>
<evidence type="ECO:0000256" key="3">
    <source>
        <dbReference type="ARBA" id="ARBA00022723"/>
    </source>
</evidence>
<evidence type="ECO:0000313" key="9">
    <source>
        <dbReference type="Proteomes" id="UP000289738"/>
    </source>
</evidence>
<keyword evidence="9" id="KW-1185">Reference proteome</keyword>
<comment type="caution">
    <text evidence="8">The sequence shown here is derived from an EMBL/GenBank/DDBJ whole genome shotgun (WGS) entry which is preliminary data.</text>
</comment>
<dbReference type="InterPro" id="IPR019165">
    <property type="entry name" value="Peptidase_M76_ATP23"/>
</dbReference>
<dbReference type="GO" id="GO:0033615">
    <property type="term" value="P:mitochondrial proton-transporting ATP synthase complex assembly"/>
    <property type="evidence" value="ECO:0007669"/>
    <property type="project" value="TreeGrafter"/>
</dbReference>
<dbReference type="GO" id="GO:0034982">
    <property type="term" value="P:mitochondrial protein processing"/>
    <property type="evidence" value="ECO:0007669"/>
    <property type="project" value="TreeGrafter"/>
</dbReference>
<sequence length="225" mass="25324">MTDFSTGSDSSCNGGITVEECQGMIQRSLKSPVVRFLREHLEKAGCGVGDNFFKAVNCETQTAGGYTQGKGIVLCSNQISSEDEVNQVLIHELIHAFDDCRAANLDWSNCAHHACSEIRAGHLSGDCHFKRELLRGFMGIQRHEPVCPEIPIVLKKLPRKLWKLCGTFVTMIRSHLTVLHKKNFHFSGSEGLNGHEKQKQGPNWWSDEDYSLPRRRRPVHNKLDP</sequence>
<accession>A0A445CUI3</accession>
<keyword evidence="5 6" id="KW-0482">Metalloprotease</keyword>
<evidence type="ECO:0000256" key="2">
    <source>
        <dbReference type="ARBA" id="ARBA00022670"/>
    </source>
</evidence>
<reference evidence="8 9" key="1">
    <citation type="submission" date="2019-01" db="EMBL/GenBank/DDBJ databases">
        <title>Sequencing of cultivated peanut Arachis hypogaea provides insights into genome evolution and oil improvement.</title>
        <authorList>
            <person name="Chen X."/>
        </authorList>
    </citation>
    <scope>NUCLEOTIDE SEQUENCE [LARGE SCALE GENOMIC DNA]</scope>
    <source>
        <strain evidence="9">cv. Fuhuasheng</strain>
        <tissue evidence="8">Leaves</tissue>
    </source>
</reference>
<feature type="region of interest" description="Disordered" evidence="7">
    <location>
        <begin position="190"/>
        <end position="210"/>
    </location>
</feature>
<protein>
    <recommendedName>
        <fullName evidence="6">Mitochondrial inner membrane protease ATP23</fullName>
        <ecNumber evidence="6">3.4.24.-</ecNumber>
    </recommendedName>
</protein>
<name>A0A445CUI3_ARAHY</name>
<dbReference type="PANTHER" id="PTHR21711:SF0">
    <property type="entry name" value="MITOCHONDRIAL INNER MEMBRANE PROTEASE ATP23 HOMOLOG"/>
    <property type="match status" value="1"/>
</dbReference>
<gene>
    <name evidence="8" type="ORF">Ahy_A06g029882</name>
</gene>
<evidence type="ECO:0000256" key="7">
    <source>
        <dbReference type="SAM" id="MobiDB-lite"/>
    </source>
</evidence>
<evidence type="ECO:0000256" key="6">
    <source>
        <dbReference type="RuleBase" id="RU364057"/>
    </source>
</evidence>
<evidence type="ECO:0000313" key="8">
    <source>
        <dbReference type="EMBL" id="RYR54574.1"/>
    </source>
</evidence>
<evidence type="ECO:0000256" key="4">
    <source>
        <dbReference type="ARBA" id="ARBA00022801"/>
    </source>
</evidence>